<keyword evidence="3" id="KW-1185">Reference proteome</keyword>
<sequence>MSKPKKIWKIKTDILEKGEPSHVQENSYQQPTIDAEMDIIVEQNVFFVLFNDDDTKGVDAQSPVNVNSQVMGKSLESMLGSVPYTEAVPTVVTLSNVVDTKGVDVQNPLNVDSQALGKSLEPLLGIIPSTEAVPTAATISADILRDSGTKASVQSEAVVDSDEGVGVAFPTLQASISKKKGRGRPPKQGKQPIDLSSKQSNVIQKIKDTKQEHLVRRKGSEVVASTIVGNLSTTI</sequence>
<dbReference type="Proteomes" id="UP001396334">
    <property type="component" value="Unassembled WGS sequence"/>
</dbReference>
<accession>A0ABR2QJQ7</accession>
<protein>
    <submittedName>
        <fullName evidence="2">Uncharacterized protein</fullName>
    </submittedName>
</protein>
<gene>
    <name evidence="2" type="ORF">V6N11_081377</name>
</gene>
<feature type="region of interest" description="Disordered" evidence="1">
    <location>
        <begin position="176"/>
        <end position="199"/>
    </location>
</feature>
<reference evidence="2 3" key="1">
    <citation type="journal article" date="2024" name="G3 (Bethesda)">
        <title>Genome assembly of Hibiscus sabdariffa L. provides insights into metabolisms of medicinal natural products.</title>
        <authorList>
            <person name="Kim T."/>
        </authorList>
    </citation>
    <scope>NUCLEOTIDE SEQUENCE [LARGE SCALE GENOMIC DNA]</scope>
    <source>
        <strain evidence="2">TK-2024</strain>
        <tissue evidence="2">Old leaves</tissue>
    </source>
</reference>
<proteinExistence type="predicted"/>
<organism evidence="2 3">
    <name type="scientific">Hibiscus sabdariffa</name>
    <name type="common">roselle</name>
    <dbReference type="NCBI Taxonomy" id="183260"/>
    <lineage>
        <taxon>Eukaryota</taxon>
        <taxon>Viridiplantae</taxon>
        <taxon>Streptophyta</taxon>
        <taxon>Embryophyta</taxon>
        <taxon>Tracheophyta</taxon>
        <taxon>Spermatophyta</taxon>
        <taxon>Magnoliopsida</taxon>
        <taxon>eudicotyledons</taxon>
        <taxon>Gunneridae</taxon>
        <taxon>Pentapetalae</taxon>
        <taxon>rosids</taxon>
        <taxon>malvids</taxon>
        <taxon>Malvales</taxon>
        <taxon>Malvaceae</taxon>
        <taxon>Malvoideae</taxon>
        <taxon>Hibiscus</taxon>
    </lineage>
</organism>
<feature type="compositionally biased region" description="Basic residues" evidence="1">
    <location>
        <begin position="177"/>
        <end position="187"/>
    </location>
</feature>
<evidence type="ECO:0000313" key="3">
    <source>
        <dbReference type="Proteomes" id="UP001396334"/>
    </source>
</evidence>
<name>A0ABR2QJQ7_9ROSI</name>
<evidence type="ECO:0000313" key="2">
    <source>
        <dbReference type="EMBL" id="KAK9000896.1"/>
    </source>
</evidence>
<evidence type="ECO:0000256" key="1">
    <source>
        <dbReference type="SAM" id="MobiDB-lite"/>
    </source>
</evidence>
<dbReference type="EMBL" id="JBBPBN010000037">
    <property type="protein sequence ID" value="KAK9000896.1"/>
    <property type="molecule type" value="Genomic_DNA"/>
</dbReference>
<comment type="caution">
    <text evidence="2">The sequence shown here is derived from an EMBL/GenBank/DDBJ whole genome shotgun (WGS) entry which is preliminary data.</text>
</comment>